<dbReference type="InterPro" id="IPR047794">
    <property type="entry name" value="C45_proenzyme-like"/>
</dbReference>
<dbReference type="AlphaFoldDB" id="A0A0S8G761"/>
<comment type="caution">
    <text evidence="3">The sequence shown here is derived from an EMBL/GenBank/DDBJ whole genome shotgun (WGS) entry which is preliminary data.</text>
</comment>
<protein>
    <recommendedName>
        <fullName evidence="2">Peptidase C45 hydrolase domain-containing protein</fullName>
    </recommendedName>
</protein>
<name>A0A0S8G761_UNCT6</name>
<gene>
    <name evidence="3" type="ORF">AMJ82_09455</name>
</gene>
<evidence type="ECO:0000313" key="4">
    <source>
        <dbReference type="Proteomes" id="UP000051717"/>
    </source>
</evidence>
<feature type="domain" description="Peptidase C45 hydrolase" evidence="2">
    <location>
        <begin position="148"/>
        <end position="388"/>
    </location>
</feature>
<dbReference type="SUPFAM" id="SSF56235">
    <property type="entry name" value="N-terminal nucleophile aminohydrolases (Ntn hydrolases)"/>
    <property type="match status" value="1"/>
</dbReference>
<evidence type="ECO:0000259" key="2">
    <source>
        <dbReference type="Pfam" id="PF03417"/>
    </source>
</evidence>
<reference evidence="3 4" key="1">
    <citation type="journal article" date="2015" name="Microbiome">
        <title>Genomic resolution of linkages in carbon, nitrogen, and sulfur cycling among widespread estuary sediment bacteria.</title>
        <authorList>
            <person name="Baker B.J."/>
            <person name="Lazar C.S."/>
            <person name="Teske A.P."/>
            <person name="Dick G.J."/>
        </authorList>
    </citation>
    <scope>NUCLEOTIDE SEQUENCE [LARGE SCALE GENOMIC DNA]</scope>
    <source>
        <strain evidence="3">SM23_40</strain>
    </source>
</reference>
<proteinExistence type="predicted"/>
<dbReference type="NCBIfam" id="NF040521">
    <property type="entry name" value="C45_proenzyme"/>
    <property type="match status" value="1"/>
</dbReference>
<evidence type="ECO:0000313" key="3">
    <source>
        <dbReference type="EMBL" id="KPK67963.1"/>
    </source>
</evidence>
<feature type="signal peptide" evidence="1">
    <location>
        <begin position="1"/>
        <end position="24"/>
    </location>
</feature>
<dbReference type="InterPro" id="IPR029055">
    <property type="entry name" value="Ntn_hydrolases_N"/>
</dbReference>
<dbReference type="Pfam" id="PF03417">
    <property type="entry name" value="AAT"/>
    <property type="match status" value="1"/>
</dbReference>
<sequence length="423" mass="47511">MLKSRSKTLSVLMLVFFVAGCANWEATERSDSEQVYFRETVIAGGPDQFMEVRHVVIKGSNYAIGKKIAEIAQDVGVRMTPYGDRTRNGVQREYITRNYPILYERMKGVADAYGLDIRDDGYDFSALSQYPSNVWGCSAVFFPGAFTKGGRGILSRNYDFTTGTLQGRRPGENEMAAMSRPYIFELYPEEGYASLSLCAFDLLGGVLDGVNSEGLVVAVLAEEETMLEYGLDRSQGVGTHELLCLRYLLDNCSDVEEAKEAMLGLKHYYSFIPCHYIIADESGESFVFEFSSSRNSTAIVDGEGPQCVTNHLLSSYESIEQLPQEARTDSYDRYRTMHASIVGRQQFDIGEMKVINSSVAYTGTGFDHPDYAPGRTLWHALYDTQRRSLSVKFYLGEGPDPLDERGKLIDYSDYLEFRLKTDD</sequence>
<keyword evidence="1" id="KW-0732">Signal</keyword>
<dbReference type="EMBL" id="LJUI01000098">
    <property type="protein sequence ID" value="KPK67963.1"/>
    <property type="molecule type" value="Genomic_DNA"/>
</dbReference>
<dbReference type="Gene3D" id="3.60.60.10">
    <property type="entry name" value="Penicillin V Acylase, Chain A"/>
    <property type="match status" value="1"/>
</dbReference>
<accession>A0A0S8G761</accession>
<dbReference type="PROSITE" id="PS51257">
    <property type="entry name" value="PROKAR_LIPOPROTEIN"/>
    <property type="match status" value="1"/>
</dbReference>
<dbReference type="Proteomes" id="UP000051717">
    <property type="component" value="Unassembled WGS sequence"/>
</dbReference>
<organism evidence="3 4">
    <name type="scientific">candidate division TA06 bacterium SM23_40</name>
    <dbReference type="NCBI Taxonomy" id="1703774"/>
    <lineage>
        <taxon>Bacteria</taxon>
        <taxon>Bacteria division TA06</taxon>
    </lineage>
</organism>
<evidence type="ECO:0000256" key="1">
    <source>
        <dbReference type="SAM" id="SignalP"/>
    </source>
</evidence>
<feature type="chain" id="PRO_5006646731" description="Peptidase C45 hydrolase domain-containing protein" evidence="1">
    <location>
        <begin position="25"/>
        <end position="423"/>
    </location>
</feature>
<dbReference type="InterPro" id="IPR005079">
    <property type="entry name" value="Peptidase_C45_hydrolase"/>
</dbReference>